<protein>
    <submittedName>
        <fullName evidence="1">15076_t:CDS:1</fullName>
    </submittedName>
</protein>
<gene>
    <name evidence="1" type="ORF">GMARGA_LOCUS23211</name>
</gene>
<accession>A0ABN7VVJ0</accession>
<evidence type="ECO:0000313" key="2">
    <source>
        <dbReference type="Proteomes" id="UP000789901"/>
    </source>
</evidence>
<evidence type="ECO:0000313" key="1">
    <source>
        <dbReference type="EMBL" id="CAG8801508.1"/>
    </source>
</evidence>
<comment type="caution">
    <text evidence="1">The sequence shown here is derived from an EMBL/GenBank/DDBJ whole genome shotgun (WGS) entry which is preliminary data.</text>
</comment>
<name>A0ABN7VVJ0_GIGMA</name>
<organism evidence="1 2">
    <name type="scientific">Gigaspora margarita</name>
    <dbReference type="NCBI Taxonomy" id="4874"/>
    <lineage>
        <taxon>Eukaryota</taxon>
        <taxon>Fungi</taxon>
        <taxon>Fungi incertae sedis</taxon>
        <taxon>Mucoromycota</taxon>
        <taxon>Glomeromycotina</taxon>
        <taxon>Glomeromycetes</taxon>
        <taxon>Diversisporales</taxon>
        <taxon>Gigasporaceae</taxon>
        <taxon>Gigaspora</taxon>
    </lineage>
</organism>
<sequence>MKLSSELELPNCPLLPIIRLSHKLVNLNSKNPLLINPDNNIPGAFIVDVLVKLDFNYSNIFNSINQTSQSQDISIKKLFNNAKLDDDDYKKLRKYVKSFIDVVK</sequence>
<dbReference type="EMBL" id="CAJVQB010023282">
    <property type="protein sequence ID" value="CAG8801508.1"/>
    <property type="molecule type" value="Genomic_DNA"/>
</dbReference>
<proteinExistence type="predicted"/>
<reference evidence="1 2" key="1">
    <citation type="submission" date="2021-06" db="EMBL/GenBank/DDBJ databases">
        <authorList>
            <person name="Kallberg Y."/>
            <person name="Tangrot J."/>
            <person name="Rosling A."/>
        </authorList>
    </citation>
    <scope>NUCLEOTIDE SEQUENCE [LARGE SCALE GENOMIC DNA]</scope>
    <source>
        <strain evidence="1 2">120-4 pot B 10/14</strain>
    </source>
</reference>
<dbReference type="Proteomes" id="UP000789901">
    <property type="component" value="Unassembled WGS sequence"/>
</dbReference>
<feature type="non-terminal residue" evidence="1">
    <location>
        <position position="104"/>
    </location>
</feature>
<keyword evidence="2" id="KW-1185">Reference proteome</keyword>